<dbReference type="CDD" id="cd09274">
    <property type="entry name" value="RNase_HI_RT_Ty3"/>
    <property type="match status" value="1"/>
</dbReference>
<dbReference type="Gene3D" id="3.10.10.10">
    <property type="entry name" value="HIV Type 1 Reverse Transcriptase, subunit A, domain 1"/>
    <property type="match status" value="1"/>
</dbReference>
<dbReference type="GO" id="GO:0016787">
    <property type="term" value="F:hydrolase activity"/>
    <property type="evidence" value="ECO:0007669"/>
    <property type="project" value="UniProtKB-KW"/>
</dbReference>
<evidence type="ECO:0000256" key="7">
    <source>
        <dbReference type="SAM" id="Coils"/>
    </source>
</evidence>
<name>A0A2N9I4J5_FAGSY</name>
<evidence type="ECO:0000256" key="4">
    <source>
        <dbReference type="ARBA" id="ARBA00022759"/>
    </source>
</evidence>
<dbReference type="FunFam" id="1.10.340.70:FF:000001">
    <property type="entry name" value="Retrovirus-related Pol polyprotein from transposon gypsy-like Protein"/>
    <property type="match status" value="1"/>
</dbReference>
<feature type="compositionally biased region" description="Basic and acidic residues" evidence="8">
    <location>
        <begin position="66"/>
        <end position="76"/>
    </location>
</feature>
<dbReference type="GO" id="GO:0004519">
    <property type="term" value="F:endonuclease activity"/>
    <property type="evidence" value="ECO:0007669"/>
    <property type="project" value="UniProtKB-KW"/>
</dbReference>
<keyword evidence="2" id="KW-0548">Nucleotidyltransferase</keyword>
<dbReference type="InterPro" id="IPR005162">
    <property type="entry name" value="Retrotrans_gag_dom"/>
</dbReference>
<feature type="region of interest" description="Disordered" evidence="8">
    <location>
        <begin position="470"/>
        <end position="510"/>
    </location>
</feature>
<dbReference type="InterPro" id="IPR041588">
    <property type="entry name" value="Integrase_H2C2"/>
</dbReference>
<dbReference type="PANTHER" id="PTHR35046:SF18">
    <property type="entry name" value="RNA-DIRECTED DNA POLYMERASE"/>
    <property type="match status" value="1"/>
</dbReference>
<dbReference type="InterPro" id="IPR041373">
    <property type="entry name" value="RT_RNaseH"/>
</dbReference>
<dbReference type="PROSITE" id="PS50994">
    <property type="entry name" value="INTEGRASE"/>
    <property type="match status" value="1"/>
</dbReference>
<proteinExistence type="predicted"/>
<dbReference type="Gene3D" id="1.10.340.70">
    <property type="match status" value="1"/>
</dbReference>
<dbReference type="InterPro" id="IPR012337">
    <property type="entry name" value="RNaseH-like_sf"/>
</dbReference>
<dbReference type="InterPro" id="IPR001584">
    <property type="entry name" value="Integrase_cat-core"/>
</dbReference>
<dbReference type="FunFam" id="3.30.70.270:FF:000003">
    <property type="entry name" value="Transposon Ty3-G Gag-Pol polyprotein"/>
    <property type="match status" value="1"/>
</dbReference>
<keyword evidence="3" id="KW-0540">Nuclease</keyword>
<keyword evidence="1" id="KW-0808">Transferase</keyword>
<feature type="compositionally biased region" description="Polar residues" evidence="8">
    <location>
        <begin position="475"/>
        <end position="508"/>
    </location>
</feature>
<feature type="compositionally biased region" description="Basic and acidic residues" evidence="8">
    <location>
        <begin position="85"/>
        <end position="94"/>
    </location>
</feature>
<sequence length="1391" mass="159978">MAPMRGNKNKNKVLEEIETVPEEPQTSKDAELEALRKEVETLTEALRSQQWRDRKEESDFENPFAKQDHRFQEWGRHHARTTTGDSRRGREPTDLRFTMPGAHKHPNPHDFHSKPTEEDVVFEDHRGLTHKSARAPRMAQIRTNPVLDPFRIGPNPGPGQYAEKHRSLRLDRAPFARDRDHRNQNHPFPHEPSGYDRNPHRQQTFDRDLHHPHGVDHGFDREPRQGHSFNCEPPPFQEIGFNPHRDTHPPLGFGRAPQQHHQGFDRPPPLNRMGHGHGVDWPPAPFREQPTTDSRWESNFRLEFPEFHGGVNPEEFVDWLSTVERVFEYYEVPKQKKTKLVGVKLRGRASAWWEQVQVHRLRRGKPKVQEWAKMKKKLSAQFLPYNYAQQLYQSLHTLRQTGLVEDYGDRFYQLIARIDLMETEKQTVARFISGLKLNIQDQLVFHTCWTLSQSYNRALMVEKQLARRSMAPSYGSRTNSQATNNLNSDQTMVSRPNQQTKHSRQPQCLQIEDVVESDDEELVGGDNEEEEGVVLVMKKTLLTPRKEEEDEWLRDNIFHSTCSILGKVCQLVIDGGSCENVVSQEAVNKLGLKTEEHPHPYKLSWLKKGGEIKVTRSLELGCAYMLVADLCVTHGENGVGESVGVVPRAIKELLEEFADCTPIDLPLGLPPMRDIQHVVDLIPGASLPNRAAYRMAPKEKDELHRQVQELLDKGYIRHSISPCAVPALLTPKKDGSWRMCIDSRAINKITIKYRFPIPRLDDMLDNLAGSKIFSKVDLRSGTFMRVMNQFLQPLIGVCVVVYFDDILIYSKTLEDHVMHLRRVFELLREKKLYANLKKCSFCVNSVTFLGYIVSDEGISMDEEKIRAIMEWPIPKTMGEVRSFHGLATFYRRFVKGFSVIAAPLTDCLKKDNFDGVGIGGVLSQEGKPIAYFSEKLNGPKLNYSTYDLEFYAIVQTIKRWAYYLAYREFLLNTDHEALKYLNSQQTLNKRHEKWVSYLQQFNFSIRHKSGSLNKVADGLSRRQSLLVMMRNNVSGFEEFKESYKEDGKQWLVVQALQQGNRVGFPNYWLEDGYLFKEGRLCVPNCSLRQQLVLEHHIQGHFGIDKTLGLLQRNYHWHGMKKDVGKLVNSCGVCQRSKGGSSNAGLYLPLPVPSKPWEHDIYKLHGLPSSIVSDRDPKFLAHFWRTLWKKLGTNLNYSTSFHPQTDGQTEVVNRSLGSLLRCLIKKNPREWEAILPLAEFAFNASINRTTQSSPFEVVYGLQPAGVADLLSLPLPTKSNLKALDMVQHMQQVHKAVQQKIQEANAKYKARVDQSRRQLLFEEGDLVWVYLPKERQPGGPYSKLQDHKIGPCKILQKLNDNAYKVELPSHLQTSNSFNVRHLVPYVHGGTPTT</sequence>
<dbReference type="Pfam" id="PF24626">
    <property type="entry name" value="SH3_Tf2-1"/>
    <property type="match status" value="1"/>
</dbReference>
<dbReference type="Gene3D" id="3.30.70.270">
    <property type="match status" value="3"/>
</dbReference>
<dbReference type="Pfam" id="PF17921">
    <property type="entry name" value="Integrase_H2C2"/>
    <property type="match status" value="1"/>
</dbReference>
<dbReference type="InterPro" id="IPR000477">
    <property type="entry name" value="RT_dom"/>
</dbReference>
<feature type="region of interest" description="Disordered" evidence="8">
    <location>
        <begin position="1"/>
        <end position="30"/>
    </location>
</feature>
<evidence type="ECO:0000256" key="1">
    <source>
        <dbReference type="ARBA" id="ARBA00022679"/>
    </source>
</evidence>
<evidence type="ECO:0000256" key="3">
    <source>
        <dbReference type="ARBA" id="ARBA00022722"/>
    </source>
</evidence>
<dbReference type="SUPFAM" id="SSF56672">
    <property type="entry name" value="DNA/RNA polymerases"/>
    <property type="match status" value="1"/>
</dbReference>
<dbReference type="CDD" id="cd00303">
    <property type="entry name" value="retropepsin_like"/>
    <property type="match status" value="1"/>
</dbReference>
<dbReference type="EMBL" id="OIVN01004724">
    <property type="protein sequence ID" value="SPD18929.1"/>
    <property type="molecule type" value="Genomic_DNA"/>
</dbReference>
<dbReference type="Gene3D" id="3.30.420.10">
    <property type="entry name" value="Ribonuclease H-like superfamily/Ribonuclease H"/>
    <property type="match status" value="1"/>
</dbReference>
<reference evidence="10" key="1">
    <citation type="submission" date="2018-02" db="EMBL/GenBank/DDBJ databases">
        <authorList>
            <person name="Cohen D.B."/>
            <person name="Kent A.D."/>
        </authorList>
    </citation>
    <scope>NUCLEOTIDE SEQUENCE</scope>
</reference>
<protein>
    <recommendedName>
        <fullName evidence="9">Integrase catalytic domain-containing protein</fullName>
    </recommendedName>
</protein>
<dbReference type="CDD" id="cd01647">
    <property type="entry name" value="RT_LTR"/>
    <property type="match status" value="1"/>
</dbReference>
<gene>
    <name evidence="10" type="ORF">FSB_LOCUS46811</name>
</gene>
<evidence type="ECO:0000256" key="8">
    <source>
        <dbReference type="SAM" id="MobiDB-lite"/>
    </source>
</evidence>
<dbReference type="Pfam" id="PF00078">
    <property type="entry name" value="RVT_1"/>
    <property type="match status" value="1"/>
</dbReference>
<accession>A0A2N9I4J5</accession>
<dbReference type="GO" id="GO:0015074">
    <property type="term" value="P:DNA integration"/>
    <property type="evidence" value="ECO:0007669"/>
    <property type="project" value="InterPro"/>
</dbReference>
<dbReference type="SUPFAM" id="SSF53098">
    <property type="entry name" value="Ribonuclease H-like"/>
    <property type="match status" value="1"/>
</dbReference>
<keyword evidence="5" id="KW-0378">Hydrolase</keyword>
<dbReference type="Pfam" id="PF03732">
    <property type="entry name" value="Retrotrans_gag"/>
    <property type="match status" value="1"/>
</dbReference>
<dbReference type="InterPro" id="IPR043502">
    <property type="entry name" value="DNA/RNA_pol_sf"/>
</dbReference>
<dbReference type="Pfam" id="PF17917">
    <property type="entry name" value="RT_RNaseH"/>
    <property type="match status" value="1"/>
</dbReference>
<keyword evidence="6" id="KW-0695">RNA-directed DNA polymerase</keyword>
<dbReference type="PANTHER" id="PTHR35046">
    <property type="entry name" value="ZINC KNUCKLE (CCHC-TYPE) FAMILY PROTEIN"/>
    <property type="match status" value="1"/>
</dbReference>
<evidence type="ECO:0000313" key="10">
    <source>
        <dbReference type="EMBL" id="SPD18929.1"/>
    </source>
</evidence>
<dbReference type="GO" id="GO:0003964">
    <property type="term" value="F:RNA-directed DNA polymerase activity"/>
    <property type="evidence" value="ECO:0007669"/>
    <property type="project" value="UniProtKB-KW"/>
</dbReference>
<evidence type="ECO:0000259" key="9">
    <source>
        <dbReference type="PROSITE" id="PS50994"/>
    </source>
</evidence>
<dbReference type="InterPro" id="IPR056924">
    <property type="entry name" value="SH3_Tf2-1"/>
</dbReference>
<feature type="compositionally biased region" description="Basic and acidic residues" evidence="8">
    <location>
        <begin position="193"/>
        <end position="218"/>
    </location>
</feature>
<keyword evidence="7" id="KW-0175">Coiled coil</keyword>
<organism evidence="10">
    <name type="scientific">Fagus sylvatica</name>
    <name type="common">Beechnut</name>
    <dbReference type="NCBI Taxonomy" id="28930"/>
    <lineage>
        <taxon>Eukaryota</taxon>
        <taxon>Viridiplantae</taxon>
        <taxon>Streptophyta</taxon>
        <taxon>Embryophyta</taxon>
        <taxon>Tracheophyta</taxon>
        <taxon>Spermatophyta</taxon>
        <taxon>Magnoliopsida</taxon>
        <taxon>eudicotyledons</taxon>
        <taxon>Gunneridae</taxon>
        <taxon>Pentapetalae</taxon>
        <taxon>rosids</taxon>
        <taxon>fabids</taxon>
        <taxon>Fagales</taxon>
        <taxon>Fagaceae</taxon>
        <taxon>Fagus</taxon>
    </lineage>
</organism>
<dbReference type="InterPro" id="IPR043128">
    <property type="entry name" value="Rev_trsase/Diguanyl_cyclase"/>
</dbReference>
<dbReference type="GO" id="GO:0003676">
    <property type="term" value="F:nucleic acid binding"/>
    <property type="evidence" value="ECO:0007669"/>
    <property type="project" value="InterPro"/>
</dbReference>
<evidence type="ECO:0000256" key="2">
    <source>
        <dbReference type="ARBA" id="ARBA00022695"/>
    </source>
</evidence>
<feature type="domain" description="Integrase catalytic" evidence="9">
    <location>
        <begin position="1160"/>
        <end position="1261"/>
    </location>
</feature>
<dbReference type="InterPro" id="IPR036397">
    <property type="entry name" value="RNaseH_sf"/>
</dbReference>
<evidence type="ECO:0000256" key="5">
    <source>
        <dbReference type="ARBA" id="ARBA00022801"/>
    </source>
</evidence>
<keyword evidence="4" id="KW-0255">Endonuclease</keyword>
<feature type="region of interest" description="Disordered" evidence="8">
    <location>
        <begin position="46"/>
        <end position="115"/>
    </location>
</feature>
<feature type="coiled-coil region" evidence="7">
    <location>
        <begin position="1285"/>
        <end position="1316"/>
    </location>
</feature>
<feature type="region of interest" description="Disordered" evidence="8">
    <location>
        <begin position="175"/>
        <end position="218"/>
    </location>
</feature>
<evidence type="ECO:0000256" key="6">
    <source>
        <dbReference type="ARBA" id="ARBA00022918"/>
    </source>
</evidence>